<keyword evidence="3" id="KW-1185">Reference proteome</keyword>
<evidence type="ECO:0000313" key="2">
    <source>
        <dbReference type="EMBL" id="KAK1716109.1"/>
    </source>
</evidence>
<accession>A0AAD8XDA3</accession>
<comment type="caution">
    <text evidence="2">The sequence shown here is derived from an EMBL/GenBank/DDBJ whole genome shotgun (WGS) entry which is preliminary data.</text>
</comment>
<gene>
    <name evidence="2" type="ORF">BDZ83DRAFT_756122</name>
</gene>
<dbReference type="Proteomes" id="UP001244207">
    <property type="component" value="Unassembled WGS sequence"/>
</dbReference>
<sequence>MPRRRRHRRGKRLIGDAVLDTGVLAAAAAPSDRRNGDAEAKAAVPTLLPSRCVLLSAAVLLHDFYCCPACPDGRLKSPEETAQQARSVDVLLKISKDVAVLSEELLLLVSRRERGGDDDDMGNEQNNGGHHQNHNHNEGQSGGSSDIGRTPECEDEMNVIKRCLERLGSRWRLAGEYGRMLEQQDFAMMMQEKGHSTLRII</sequence>
<dbReference type="RefSeq" id="XP_060360503.1">
    <property type="nucleotide sequence ID" value="XM_060514703.1"/>
</dbReference>
<feature type="region of interest" description="Disordered" evidence="1">
    <location>
        <begin position="114"/>
        <end position="151"/>
    </location>
</feature>
<dbReference type="GeneID" id="85398601"/>
<dbReference type="AlphaFoldDB" id="A0AAD8XDA3"/>
<name>A0AAD8XDA3_GLOAC</name>
<evidence type="ECO:0000313" key="3">
    <source>
        <dbReference type="Proteomes" id="UP001244207"/>
    </source>
</evidence>
<evidence type="ECO:0000256" key="1">
    <source>
        <dbReference type="SAM" id="MobiDB-lite"/>
    </source>
</evidence>
<dbReference type="EMBL" id="JAHMHS010000117">
    <property type="protein sequence ID" value="KAK1716109.1"/>
    <property type="molecule type" value="Genomic_DNA"/>
</dbReference>
<organism evidence="2 3">
    <name type="scientific">Glomerella acutata</name>
    <name type="common">Colletotrichum acutatum</name>
    <dbReference type="NCBI Taxonomy" id="27357"/>
    <lineage>
        <taxon>Eukaryota</taxon>
        <taxon>Fungi</taxon>
        <taxon>Dikarya</taxon>
        <taxon>Ascomycota</taxon>
        <taxon>Pezizomycotina</taxon>
        <taxon>Sordariomycetes</taxon>
        <taxon>Hypocreomycetidae</taxon>
        <taxon>Glomerellales</taxon>
        <taxon>Glomerellaceae</taxon>
        <taxon>Colletotrichum</taxon>
        <taxon>Colletotrichum acutatum species complex</taxon>
    </lineage>
</organism>
<proteinExistence type="predicted"/>
<protein>
    <submittedName>
        <fullName evidence="2">Uncharacterized protein</fullName>
    </submittedName>
</protein>
<reference evidence="2" key="1">
    <citation type="submission" date="2021-12" db="EMBL/GenBank/DDBJ databases">
        <title>Comparative genomics, transcriptomics and evolutionary studies reveal genomic signatures of adaptation to plant cell wall in hemibiotrophic fungi.</title>
        <authorList>
            <consortium name="DOE Joint Genome Institute"/>
            <person name="Baroncelli R."/>
            <person name="Diaz J.F."/>
            <person name="Benocci T."/>
            <person name="Peng M."/>
            <person name="Battaglia E."/>
            <person name="Haridas S."/>
            <person name="Andreopoulos W."/>
            <person name="Labutti K."/>
            <person name="Pangilinan J."/>
            <person name="Floch G.L."/>
            <person name="Makela M.R."/>
            <person name="Henrissat B."/>
            <person name="Grigoriev I.V."/>
            <person name="Crouch J.A."/>
            <person name="De Vries R.P."/>
            <person name="Sukno S.A."/>
            <person name="Thon M.R."/>
        </authorList>
    </citation>
    <scope>NUCLEOTIDE SEQUENCE</scope>
    <source>
        <strain evidence="2">CBS 112980</strain>
    </source>
</reference>